<protein>
    <submittedName>
        <fullName evidence="2">Uncharacterized protein</fullName>
    </submittedName>
</protein>
<evidence type="ECO:0000256" key="1">
    <source>
        <dbReference type="SAM" id="MobiDB-lite"/>
    </source>
</evidence>
<feature type="non-terminal residue" evidence="2">
    <location>
        <position position="1"/>
    </location>
</feature>
<dbReference type="AlphaFoldDB" id="A0A0C2C7I3"/>
<feature type="compositionally biased region" description="Basic residues" evidence="1">
    <location>
        <begin position="77"/>
        <end position="87"/>
    </location>
</feature>
<keyword evidence="3" id="KW-1185">Reference proteome</keyword>
<feature type="compositionally biased region" description="Basic and acidic residues" evidence="1">
    <location>
        <begin position="36"/>
        <end position="47"/>
    </location>
</feature>
<feature type="region of interest" description="Disordered" evidence="1">
    <location>
        <begin position="1"/>
        <end position="100"/>
    </location>
</feature>
<reference evidence="2 3" key="1">
    <citation type="submission" date="2013-12" db="EMBL/GenBank/DDBJ databases">
        <title>Draft genome of the parsitic nematode Ancylostoma duodenale.</title>
        <authorList>
            <person name="Mitreva M."/>
        </authorList>
    </citation>
    <scope>NUCLEOTIDE SEQUENCE [LARGE SCALE GENOMIC DNA]</scope>
    <source>
        <strain evidence="2 3">Zhejiang</strain>
    </source>
</reference>
<evidence type="ECO:0000313" key="2">
    <source>
        <dbReference type="EMBL" id="KIH45617.1"/>
    </source>
</evidence>
<sequence>VPRNLPYPHSTRTYHRTQRAAAESTSSSEDPIDADTNQRHPAAEPEPRQPSLQGCRRVHCHKTQHTAVHASRAGRSLLHRHSGRHLRPASDLRERSATCL</sequence>
<gene>
    <name evidence="2" type="ORF">ANCDUO_24342</name>
</gene>
<name>A0A0C2C7I3_9BILA</name>
<proteinExistence type="predicted"/>
<organism evidence="2 3">
    <name type="scientific">Ancylostoma duodenale</name>
    <dbReference type="NCBI Taxonomy" id="51022"/>
    <lineage>
        <taxon>Eukaryota</taxon>
        <taxon>Metazoa</taxon>
        <taxon>Ecdysozoa</taxon>
        <taxon>Nematoda</taxon>
        <taxon>Chromadorea</taxon>
        <taxon>Rhabditida</taxon>
        <taxon>Rhabditina</taxon>
        <taxon>Rhabditomorpha</taxon>
        <taxon>Strongyloidea</taxon>
        <taxon>Ancylostomatidae</taxon>
        <taxon>Ancylostomatinae</taxon>
        <taxon>Ancylostoma</taxon>
    </lineage>
</organism>
<dbReference type="EMBL" id="KN771862">
    <property type="protein sequence ID" value="KIH45617.1"/>
    <property type="molecule type" value="Genomic_DNA"/>
</dbReference>
<feature type="non-terminal residue" evidence="2">
    <location>
        <position position="100"/>
    </location>
</feature>
<accession>A0A0C2C7I3</accession>
<dbReference type="Proteomes" id="UP000054047">
    <property type="component" value="Unassembled WGS sequence"/>
</dbReference>
<evidence type="ECO:0000313" key="3">
    <source>
        <dbReference type="Proteomes" id="UP000054047"/>
    </source>
</evidence>
<feature type="compositionally biased region" description="Basic and acidic residues" evidence="1">
    <location>
        <begin position="88"/>
        <end position="100"/>
    </location>
</feature>